<dbReference type="SMART" id="SM00028">
    <property type="entry name" value="TPR"/>
    <property type="match status" value="5"/>
</dbReference>
<evidence type="ECO:0008006" key="6">
    <source>
        <dbReference type="Google" id="ProtNLM"/>
    </source>
</evidence>
<sequence length="822" mass="90139">MSFNLSAKAAGLAVCAFLALSGCQSSEEKAAEFYQNGLNLMESGDYDRAVIEFRNVFKVDASHREARHALAKILLEQRNDKRGAYGQYLRLAEQFPEDLEARLFLAEIAFDAGDMEEVERHTEMAYKLDPNNKRVQALNIVQAYRNAILAQDSEGRSDQAAKARSLLSSLPDSFLLRNLIIDDDIRSGNLTTALAGVDWMLERDRTDIRFWRQRLGILNEMNDFDGVEAHLIEMVEQFPDDTANKATLVRFYLSRQQNDKAESFLRDLAEADPENSAASMDLVRFISELRGEEAARAELKRLIEDRADPLPYVTLDAGFDFAAGRQEEAIAALEGVLEGREPSNDTRQIKVALAQMLAQMGNEVGARARVEEILAEAPTNPEALKMKAAWLTQSDDTDGAIAALRTAMEQKPDDPDAMSLMAEAYARAGRQELANDFLALAVETSGNAPIETIRYAQVLIGKGNHIGAEDILLPALKLAPQNLDLLSTLGSLYVTMEDFGRVQSVAETLRRIGSPEAVRVANSLDAARITEQSGPAEAVAFIEGLASSADADVSAKIALVRARLATGDTEQALQLARDLSADAPDDTLLRTILASTEAVAGNVDTAEGIYRDILKTAPERSDIWLELSRIMGRKADPEGARAVVEEGLAILPEDPNLLWANASFLERAGQIDEAIDIYETLYAENPNSIVIANNYASMLSTYRDDPDSLEKAWVVARRFSESPVAQMQDTYGWIIHKRGQSADALPYLEAAARSIPDDALVQYHLAEIYNALGRKEEAIAQFELTLDVAGPADQREQIETARAQLQALRASAEAGAEAGAEN</sequence>
<evidence type="ECO:0000256" key="3">
    <source>
        <dbReference type="PROSITE-ProRule" id="PRU00339"/>
    </source>
</evidence>
<dbReference type="Pfam" id="PF13432">
    <property type="entry name" value="TPR_16"/>
    <property type="match status" value="4"/>
</dbReference>
<dbReference type="Pfam" id="PF14559">
    <property type="entry name" value="TPR_19"/>
    <property type="match status" value="2"/>
</dbReference>
<dbReference type="InterPro" id="IPR051012">
    <property type="entry name" value="CellSynth/LPSAsmb/PSIAsmb"/>
</dbReference>
<proteinExistence type="predicted"/>
<accession>A0ABP7K5T7</accession>
<dbReference type="InterPro" id="IPR011990">
    <property type="entry name" value="TPR-like_helical_dom_sf"/>
</dbReference>
<dbReference type="RefSeq" id="WP_344846148.1">
    <property type="nucleotide sequence ID" value="NZ_BAABDF010000007.1"/>
</dbReference>
<evidence type="ECO:0000313" key="4">
    <source>
        <dbReference type="EMBL" id="GAA3866663.1"/>
    </source>
</evidence>
<reference evidence="5" key="1">
    <citation type="journal article" date="2019" name="Int. J. Syst. Evol. Microbiol.">
        <title>The Global Catalogue of Microorganisms (GCM) 10K type strain sequencing project: providing services to taxonomists for standard genome sequencing and annotation.</title>
        <authorList>
            <consortium name="The Broad Institute Genomics Platform"/>
            <consortium name="The Broad Institute Genome Sequencing Center for Infectious Disease"/>
            <person name="Wu L."/>
            <person name="Ma J."/>
        </authorList>
    </citation>
    <scope>NUCLEOTIDE SEQUENCE [LARGE SCALE GENOMIC DNA]</scope>
    <source>
        <strain evidence="5">JCM 17190</strain>
    </source>
</reference>
<name>A0ABP7K5T7_9RHOB</name>
<evidence type="ECO:0000313" key="5">
    <source>
        <dbReference type="Proteomes" id="UP001399917"/>
    </source>
</evidence>
<dbReference type="EMBL" id="BAABDF010000007">
    <property type="protein sequence ID" value="GAA3866663.1"/>
    <property type="molecule type" value="Genomic_DNA"/>
</dbReference>
<organism evidence="4 5">
    <name type="scientific">Celeribacter arenosi</name>
    <dbReference type="NCBI Taxonomy" id="792649"/>
    <lineage>
        <taxon>Bacteria</taxon>
        <taxon>Pseudomonadati</taxon>
        <taxon>Pseudomonadota</taxon>
        <taxon>Alphaproteobacteria</taxon>
        <taxon>Rhodobacterales</taxon>
        <taxon>Roseobacteraceae</taxon>
        <taxon>Celeribacter</taxon>
    </lineage>
</organism>
<keyword evidence="1" id="KW-0677">Repeat</keyword>
<evidence type="ECO:0000256" key="2">
    <source>
        <dbReference type="ARBA" id="ARBA00022803"/>
    </source>
</evidence>
<dbReference type="PROSITE" id="PS50005">
    <property type="entry name" value="TPR"/>
    <property type="match status" value="1"/>
</dbReference>
<evidence type="ECO:0000256" key="1">
    <source>
        <dbReference type="ARBA" id="ARBA00022737"/>
    </source>
</evidence>
<protein>
    <recommendedName>
        <fullName evidence="6">Tetratricopeptide repeat protein</fullName>
    </recommendedName>
</protein>
<keyword evidence="2 3" id="KW-0802">TPR repeat</keyword>
<gene>
    <name evidence="4" type="ORF">GCM10022404_16010</name>
</gene>
<feature type="repeat" description="TPR" evidence="3">
    <location>
        <begin position="30"/>
        <end position="63"/>
    </location>
</feature>
<dbReference type="Pfam" id="PF13174">
    <property type="entry name" value="TPR_6"/>
    <property type="match status" value="1"/>
</dbReference>
<dbReference type="Gene3D" id="1.25.40.10">
    <property type="entry name" value="Tetratricopeptide repeat domain"/>
    <property type="match status" value="4"/>
</dbReference>
<dbReference type="Proteomes" id="UP001399917">
    <property type="component" value="Unassembled WGS sequence"/>
</dbReference>
<comment type="caution">
    <text evidence="4">The sequence shown here is derived from an EMBL/GenBank/DDBJ whole genome shotgun (WGS) entry which is preliminary data.</text>
</comment>
<keyword evidence="5" id="KW-1185">Reference proteome</keyword>
<dbReference type="PANTHER" id="PTHR45586:SF1">
    <property type="entry name" value="LIPOPOLYSACCHARIDE ASSEMBLY PROTEIN B"/>
    <property type="match status" value="1"/>
</dbReference>
<dbReference type="InterPro" id="IPR019734">
    <property type="entry name" value="TPR_rpt"/>
</dbReference>
<dbReference type="SUPFAM" id="SSF48452">
    <property type="entry name" value="TPR-like"/>
    <property type="match status" value="3"/>
</dbReference>
<dbReference type="PANTHER" id="PTHR45586">
    <property type="entry name" value="TPR REPEAT-CONTAINING PROTEIN PA4667"/>
    <property type="match status" value="1"/>
</dbReference>